<comment type="similarity">
    <text evidence="2">Belongs to the CAMTA family.</text>
</comment>
<dbReference type="Proteomes" id="UP001180020">
    <property type="component" value="Unassembled WGS sequence"/>
</dbReference>
<keyword evidence="14" id="KW-1185">Reference proteome</keyword>
<evidence type="ECO:0000256" key="3">
    <source>
        <dbReference type="ARBA" id="ARBA00022737"/>
    </source>
</evidence>
<evidence type="ECO:0000256" key="4">
    <source>
        <dbReference type="ARBA" id="ARBA00022837"/>
    </source>
</evidence>
<evidence type="ECO:0000256" key="11">
    <source>
        <dbReference type="ARBA" id="ARBA00023242"/>
    </source>
</evidence>
<comment type="subcellular location">
    <subcellularLocation>
        <location evidence="1">Nucleus</location>
    </subcellularLocation>
</comment>
<dbReference type="InterPro" id="IPR027417">
    <property type="entry name" value="P-loop_NTPase"/>
</dbReference>
<evidence type="ECO:0000313" key="13">
    <source>
        <dbReference type="EMBL" id="KAK1319592.1"/>
    </source>
</evidence>
<organism evidence="13 14">
    <name type="scientific">Acorus calamus</name>
    <name type="common">Sweet flag</name>
    <dbReference type="NCBI Taxonomy" id="4465"/>
    <lineage>
        <taxon>Eukaryota</taxon>
        <taxon>Viridiplantae</taxon>
        <taxon>Streptophyta</taxon>
        <taxon>Embryophyta</taxon>
        <taxon>Tracheophyta</taxon>
        <taxon>Spermatophyta</taxon>
        <taxon>Magnoliopsida</taxon>
        <taxon>Liliopsida</taxon>
        <taxon>Acoraceae</taxon>
        <taxon>Acorus</taxon>
    </lineage>
</organism>
<gene>
    <name evidence="13" type="primary">CMTA1</name>
    <name evidence="13" type="ORF">QJS10_CPB04g01076</name>
</gene>
<sequence length="259" mass="29778">MGSVSATLAAEKAIESVQMEGLVSLTGDGRDMISLRRSLDAVRNSAQAAARIQTAFRLQSFRLRQLTKSNDENSEIEMLVGSLNKTEKIGNFNDHLHGAAVKIQRKYRGWKGRKDYLKMRNRVVKIQAHVRGYRVRKQYRKLVWSVGILEKVILRWRRKRSGLRGFTAVKAGGTIEPGIGKIDEYDFLRQGRKQKEAGVEKALARVHSMARYQESRDQYMRLVTQLQKFKIKDKKNASTEDQNQEEKRAREDILSPMID</sequence>
<dbReference type="Pfam" id="PF00612">
    <property type="entry name" value="IQ"/>
    <property type="match status" value="2"/>
</dbReference>
<dbReference type="Gene3D" id="1.20.5.190">
    <property type="match status" value="1"/>
</dbReference>
<keyword evidence="5" id="KW-0112">Calmodulin-binding</keyword>
<evidence type="ECO:0000256" key="8">
    <source>
        <dbReference type="ARBA" id="ARBA00023125"/>
    </source>
</evidence>
<keyword evidence="4" id="KW-0106">Calcium</keyword>
<keyword evidence="3" id="KW-0677">Repeat</keyword>
<evidence type="ECO:0000313" key="14">
    <source>
        <dbReference type="Proteomes" id="UP001180020"/>
    </source>
</evidence>
<dbReference type="GO" id="GO:0006357">
    <property type="term" value="P:regulation of transcription by RNA polymerase II"/>
    <property type="evidence" value="ECO:0007669"/>
    <property type="project" value="TreeGrafter"/>
</dbReference>
<keyword evidence="8" id="KW-0238">DNA-binding</keyword>
<dbReference type="FunFam" id="1.20.5.190:FF:000003">
    <property type="entry name" value="Calmodulin-binding transcription activator 2"/>
    <property type="match status" value="1"/>
</dbReference>
<dbReference type="SMART" id="SM00015">
    <property type="entry name" value="IQ"/>
    <property type="match status" value="2"/>
</dbReference>
<evidence type="ECO:0000256" key="9">
    <source>
        <dbReference type="ARBA" id="ARBA00023159"/>
    </source>
</evidence>
<dbReference type="PROSITE" id="PS50096">
    <property type="entry name" value="IQ"/>
    <property type="match status" value="2"/>
</dbReference>
<reference evidence="13" key="1">
    <citation type="journal article" date="2023" name="Nat. Commun.">
        <title>Diploid and tetraploid genomes of Acorus and the evolution of monocots.</title>
        <authorList>
            <person name="Ma L."/>
            <person name="Liu K.W."/>
            <person name="Li Z."/>
            <person name="Hsiao Y.Y."/>
            <person name="Qi Y."/>
            <person name="Fu T."/>
            <person name="Tang G.D."/>
            <person name="Zhang D."/>
            <person name="Sun W.H."/>
            <person name="Liu D.K."/>
            <person name="Li Y."/>
            <person name="Chen G.Z."/>
            <person name="Liu X.D."/>
            <person name="Liao X.Y."/>
            <person name="Jiang Y.T."/>
            <person name="Yu X."/>
            <person name="Hao Y."/>
            <person name="Huang J."/>
            <person name="Zhao X.W."/>
            <person name="Ke S."/>
            <person name="Chen Y.Y."/>
            <person name="Wu W.L."/>
            <person name="Hsu J.L."/>
            <person name="Lin Y.F."/>
            <person name="Huang M.D."/>
            <person name="Li C.Y."/>
            <person name="Huang L."/>
            <person name="Wang Z.W."/>
            <person name="Zhao X."/>
            <person name="Zhong W.Y."/>
            <person name="Peng D.H."/>
            <person name="Ahmad S."/>
            <person name="Lan S."/>
            <person name="Zhang J.S."/>
            <person name="Tsai W.C."/>
            <person name="Van de Peer Y."/>
            <person name="Liu Z.J."/>
        </authorList>
    </citation>
    <scope>NUCLEOTIDE SEQUENCE</scope>
    <source>
        <strain evidence="13">CP</strain>
    </source>
</reference>
<dbReference type="GO" id="GO:0003690">
    <property type="term" value="F:double-stranded DNA binding"/>
    <property type="evidence" value="ECO:0007669"/>
    <property type="project" value="TreeGrafter"/>
</dbReference>
<evidence type="ECO:0000256" key="6">
    <source>
        <dbReference type="ARBA" id="ARBA00023015"/>
    </source>
</evidence>
<keyword evidence="10" id="KW-0804">Transcription</keyword>
<feature type="region of interest" description="Disordered" evidence="12">
    <location>
        <begin position="232"/>
        <end position="259"/>
    </location>
</feature>
<keyword evidence="9" id="KW-0010">Activator</keyword>
<keyword evidence="7" id="KW-0040">ANK repeat</keyword>
<feature type="compositionally biased region" description="Basic and acidic residues" evidence="12">
    <location>
        <begin position="234"/>
        <end position="253"/>
    </location>
</feature>
<keyword evidence="11" id="KW-0539">Nucleus</keyword>
<protein>
    <submittedName>
        <fullName evidence="13">Calmodulin-binding transcription activator 1</fullName>
    </submittedName>
</protein>
<dbReference type="PANTHER" id="PTHR23335:SF0">
    <property type="entry name" value="CALMODULIN-BINDING TRANSCRIPTION ACTIVATOR 2-LIKE ISOFORM X1"/>
    <property type="match status" value="1"/>
</dbReference>
<dbReference type="GO" id="GO:0003712">
    <property type="term" value="F:transcription coregulator activity"/>
    <property type="evidence" value="ECO:0007669"/>
    <property type="project" value="TreeGrafter"/>
</dbReference>
<evidence type="ECO:0000256" key="5">
    <source>
        <dbReference type="ARBA" id="ARBA00022860"/>
    </source>
</evidence>
<dbReference type="GO" id="GO:0005516">
    <property type="term" value="F:calmodulin binding"/>
    <property type="evidence" value="ECO:0007669"/>
    <property type="project" value="UniProtKB-KW"/>
</dbReference>
<dbReference type="SUPFAM" id="SSF52540">
    <property type="entry name" value="P-loop containing nucleoside triphosphate hydrolases"/>
    <property type="match status" value="1"/>
</dbReference>
<dbReference type="InterPro" id="IPR000048">
    <property type="entry name" value="IQ_motif_EF-hand-BS"/>
</dbReference>
<evidence type="ECO:0000256" key="1">
    <source>
        <dbReference type="ARBA" id="ARBA00004123"/>
    </source>
</evidence>
<evidence type="ECO:0000256" key="12">
    <source>
        <dbReference type="SAM" id="MobiDB-lite"/>
    </source>
</evidence>
<dbReference type="EMBL" id="JAUJYO010000004">
    <property type="protein sequence ID" value="KAK1319592.1"/>
    <property type="molecule type" value="Genomic_DNA"/>
</dbReference>
<evidence type="ECO:0000256" key="10">
    <source>
        <dbReference type="ARBA" id="ARBA00023163"/>
    </source>
</evidence>
<evidence type="ECO:0000256" key="2">
    <source>
        <dbReference type="ARBA" id="ARBA00008267"/>
    </source>
</evidence>
<comment type="caution">
    <text evidence="13">The sequence shown here is derived from an EMBL/GenBank/DDBJ whole genome shotgun (WGS) entry which is preliminary data.</text>
</comment>
<reference evidence="13" key="2">
    <citation type="submission" date="2023-06" db="EMBL/GenBank/DDBJ databases">
        <authorList>
            <person name="Ma L."/>
            <person name="Liu K.-W."/>
            <person name="Li Z."/>
            <person name="Hsiao Y.-Y."/>
            <person name="Qi Y."/>
            <person name="Fu T."/>
            <person name="Tang G."/>
            <person name="Zhang D."/>
            <person name="Sun W.-H."/>
            <person name="Liu D.-K."/>
            <person name="Li Y."/>
            <person name="Chen G.-Z."/>
            <person name="Liu X.-D."/>
            <person name="Liao X.-Y."/>
            <person name="Jiang Y.-T."/>
            <person name="Yu X."/>
            <person name="Hao Y."/>
            <person name="Huang J."/>
            <person name="Zhao X.-W."/>
            <person name="Ke S."/>
            <person name="Chen Y.-Y."/>
            <person name="Wu W.-L."/>
            <person name="Hsu J.-L."/>
            <person name="Lin Y.-F."/>
            <person name="Huang M.-D."/>
            <person name="Li C.-Y."/>
            <person name="Huang L."/>
            <person name="Wang Z.-W."/>
            <person name="Zhao X."/>
            <person name="Zhong W.-Y."/>
            <person name="Peng D.-H."/>
            <person name="Ahmad S."/>
            <person name="Lan S."/>
            <person name="Zhang J.-S."/>
            <person name="Tsai W.-C."/>
            <person name="Van De Peer Y."/>
            <person name="Liu Z.-J."/>
        </authorList>
    </citation>
    <scope>NUCLEOTIDE SEQUENCE</scope>
    <source>
        <strain evidence="13">CP</strain>
        <tissue evidence="13">Leaves</tissue>
    </source>
</reference>
<dbReference type="AlphaFoldDB" id="A0AAV9F1N5"/>
<evidence type="ECO:0000256" key="7">
    <source>
        <dbReference type="ARBA" id="ARBA00023043"/>
    </source>
</evidence>
<accession>A0AAV9F1N5</accession>
<proteinExistence type="inferred from homology"/>
<name>A0AAV9F1N5_ACOCL</name>
<dbReference type="PANTHER" id="PTHR23335">
    <property type="entry name" value="CALMODULIN-BINDING TRANSCRIPTION ACTIVATOR CAMTA"/>
    <property type="match status" value="1"/>
</dbReference>
<dbReference type="GO" id="GO:0005634">
    <property type="term" value="C:nucleus"/>
    <property type="evidence" value="ECO:0007669"/>
    <property type="project" value="UniProtKB-SubCell"/>
</dbReference>
<keyword evidence="6" id="KW-0805">Transcription regulation</keyword>